<dbReference type="GO" id="GO:0030288">
    <property type="term" value="C:outer membrane-bounded periplasmic space"/>
    <property type="evidence" value="ECO:0007669"/>
    <property type="project" value="TreeGrafter"/>
</dbReference>
<dbReference type="NCBIfam" id="TIGR01730">
    <property type="entry name" value="RND_mfp"/>
    <property type="match status" value="1"/>
</dbReference>
<dbReference type="GO" id="GO:0046914">
    <property type="term" value="F:transition metal ion binding"/>
    <property type="evidence" value="ECO:0007669"/>
    <property type="project" value="TreeGrafter"/>
</dbReference>
<reference evidence="4 5" key="1">
    <citation type="journal article" date="2012" name="J. Bacteriol.">
        <title>Complete Genome Sequence of Leptospirillum ferrooxidans Strain C2-3, Isolated from a Fresh Volcanic Ash Deposit on the Island of Miyake, Japan.</title>
        <authorList>
            <person name="Fujimura R."/>
            <person name="Sato Y."/>
            <person name="Nishizawa T."/>
            <person name="Oshima K."/>
            <person name="Kim S.-W."/>
            <person name="Hattori M."/>
            <person name="Kamijo T."/>
            <person name="Ohta H."/>
        </authorList>
    </citation>
    <scope>NUCLEOTIDE SEQUENCE [LARGE SCALE GENOMIC DNA]</scope>
    <source>
        <strain evidence="4 5">C2-3</strain>
    </source>
</reference>
<dbReference type="Pfam" id="PF25954">
    <property type="entry name" value="Beta-barrel_RND_2"/>
    <property type="match status" value="1"/>
</dbReference>
<dbReference type="InterPro" id="IPR051909">
    <property type="entry name" value="MFP_Cation_Efflux"/>
</dbReference>
<dbReference type="AlphaFoldDB" id="I0IL11"/>
<evidence type="ECO:0000313" key="4">
    <source>
        <dbReference type="EMBL" id="BAM05960.1"/>
    </source>
</evidence>
<dbReference type="Gene3D" id="2.40.420.20">
    <property type="match status" value="1"/>
</dbReference>
<dbReference type="KEGG" id="lfc:LFE_0238"/>
<dbReference type="STRING" id="1162668.LFE_0238"/>
<dbReference type="FunFam" id="2.40.30.170:FF:000010">
    <property type="entry name" value="Efflux RND transporter periplasmic adaptor subunit"/>
    <property type="match status" value="1"/>
</dbReference>
<dbReference type="PANTHER" id="PTHR30097">
    <property type="entry name" value="CATION EFFLUX SYSTEM PROTEIN CUSB"/>
    <property type="match status" value="1"/>
</dbReference>
<protein>
    <submittedName>
        <fullName evidence="4">Putative secretion protein</fullName>
    </submittedName>
</protein>
<dbReference type="EMBL" id="AP012342">
    <property type="protein sequence ID" value="BAM05960.1"/>
    <property type="molecule type" value="Genomic_DNA"/>
</dbReference>
<dbReference type="InterPro" id="IPR006143">
    <property type="entry name" value="RND_pump_MFP"/>
</dbReference>
<name>I0IL11_LEPFC</name>
<proteinExistence type="inferred from homology"/>
<dbReference type="PATRIC" id="fig|1162668.3.peg.276"/>
<dbReference type="Proteomes" id="UP000007382">
    <property type="component" value="Chromosome"/>
</dbReference>
<dbReference type="GO" id="GO:0016020">
    <property type="term" value="C:membrane"/>
    <property type="evidence" value="ECO:0007669"/>
    <property type="project" value="InterPro"/>
</dbReference>
<keyword evidence="5" id="KW-1185">Reference proteome</keyword>
<sequence>MNFGGFLALGFLMMSLFVPGGWIHPHPVFASPPDSIPLTLTPEQIKAGWVKTEVAVPRRISRTIRRTGTINFDEGKVSVISARVAAREVKILAFEGQRVSKNDDLAKVYSPDFVTAEVEYLNAFRVAKTSQDASEAKSYIQAVAKKLLLMGASEKDLTRLSKTGKIDPYLTIHSPRAGTILNSQLREGLFMNPGDQLLTIADLSKLWVYMDIFEGDLPLVRQGQKINVHTVAYPEMSFAGKIIYLGGMVDPATRTFHVRGEISNPDNLLKPGMFASVIISLDRPTGEIALPDASFIRDDQGYHVFVETAPGTFVTREVSAGDESDGEMTVFSGVSSGEAVATSGAILLENIRQDLQNRGVLPQPRKRQVR</sequence>
<evidence type="ECO:0000313" key="5">
    <source>
        <dbReference type="Proteomes" id="UP000007382"/>
    </source>
</evidence>
<feature type="domain" description="CusB-like beta-barrel" evidence="3">
    <location>
        <begin position="205"/>
        <end position="279"/>
    </location>
</feature>
<dbReference type="SUPFAM" id="SSF111369">
    <property type="entry name" value="HlyD-like secretion proteins"/>
    <property type="match status" value="1"/>
</dbReference>
<dbReference type="GO" id="GO:0015679">
    <property type="term" value="P:plasma membrane copper ion transport"/>
    <property type="evidence" value="ECO:0007669"/>
    <property type="project" value="TreeGrafter"/>
</dbReference>
<dbReference type="PANTHER" id="PTHR30097:SF4">
    <property type="entry name" value="SLR6042 PROTEIN"/>
    <property type="match status" value="1"/>
</dbReference>
<organism evidence="4 5">
    <name type="scientific">Leptospirillum ferrooxidans (strain C2-3)</name>
    <dbReference type="NCBI Taxonomy" id="1162668"/>
    <lineage>
        <taxon>Bacteria</taxon>
        <taxon>Pseudomonadati</taxon>
        <taxon>Nitrospirota</taxon>
        <taxon>Nitrospiria</taxon>
        <taxon>Nitrospirales</taxon>
        <taxon>Nitrospiraceae</taxon>
        <taxon>Leptospirillum</taxon>
    </lineage>
</organism>
<accession>I0IL11</accession>
<dbReference type="InterPro" id="IPR058792">
    <property type="entry name" value="Beta-barrel_RND_2"/>
</dbReference>
<evidence type="ECO:0000259" key="3">
    <source>
        <dbReference type="Pfam" id="PF25954"/>
    </source>
</evidence>
<dbReference type="OrthoDB" id="9806939at2"/>
<dbReference type="RefSeq" id="WP_014448453.1">
    <property type="nucleotide sequence ID" value="NC_017094.1"/>
</dbReference>
<dbReference type="eggNOG" id="COG0845">
    <property type="taxonomic scope" value="Bacteria"/>
</dbReference>
<evidence type="ECO:0000256" key="2">
    <source>
        <dbReference type="ARBA" id="ARBA00022448"/>
    </source>
</evidence>
<comment type="similarity">
    <text evidence="1">Belongs to the membrane fusion protein (MFP) (TC 8.A.1) family.</text>
</comment>
<keyword evidence="2" id="KW-0813">Transport</keyword>
<dbReference type="GO" id="GO:0022857">
    <property type="term" value="F:transmembrane transporter activity"/>
    <property type="evidence" value="ECO:0007669"/>
    <property type="project" value="InterPro"/>
</dbReference>
<reference evidence="5" key="2">
    <citation type="submission" date="2012-03" db="EMBL/GenBank/DDBJ databases">
        <title>The complete genome sequence of the pioneer microbe on fresh volcanic deposit, Leptospirillum ferrooxidans strain C2-3.</title>
        <authorList>
            <person name="Fujimura R."/>
            <person name="Sato Y."/>
            <person name="Nishizawa T."/>
            <person name="Nanba K."/>
            <person name="Oshima K."/>
            <person name="Hattori M."/>
            <person name="Kamijo T."/>
            <person name="Ohta H."/>
        </authorList>
    </citation>
    <scope>NUCLEOTIDE SEQUENCE [LARGE SCALE GENOMIC DNA]</scope>
    <source>
        <strain evidence="5">C2-3</strain>
    </source>
</reference>
<dbReference type="HOGENOM" id="CLU_018816_13_3_0"/>
<evidence type="ECO:0000256" key="1">
    <source>
        <dbReference type="ARBA" id="ARBA00009477"/>
    </source>
</evidence>
<dbReference type="GO" id="GO:0060003">
    <property type="term" value="P:copper ion export"/>
    <property type="evidence" value="ECO:0007669"/>
    <property type="project" value="TreeGrafter"/>
</dbReference>
<gene>
    <name evidence="4" type="primary">hlyD</name>
    <name evidence="4" type="ordered locus">LFE_0238</name>
</gene>
<dbReference type="Gene3D" id="2.40.30.170">
    <property type="match status" value="1"/>
</dbReference>